<dbReference type="InterPro" id="IPR003439">
    <property type="entry name" value="ABC_transporter-like_ATP-bd"/>
</dbReference>
<evidence type="ECO:0000313" key="5">
    <source>
        <dbReference type="Proteomes" id="UP000185663"/>
    </source>
</evidence>
<keyword evidence="1" id="KW-0547">Nucleotide-binding</keyword>
<dbReference type="InterPro" id="IPR017871">
    <property type="entry name" value="ABC_transporter-like_CS"/>
</dbReference>
<evidence type="ECO:0000313" key="4">
    <source>
        <dbReference type="EMBL" id="SDS11777.1"/>
    </source>
</evidence>
<dbReference type="SMART" id="SM00382">
    <property type="entry name" value="AAA"/>
    <property type="match status" value="1"/>
</dbReference>
<feature type="domain" description="ABC transporter" evidence="3">
    <location>
        <begin position="2"/>
        <end position="235"/>
    </location>
</feature>
<sequence>MLEAHALHLTYPGAERAAVAGVDLVVEPDEVVAVTGPSGCGKSTLLHLLAGVLVPDAGTVHLRGRSLSGSSSDGRALARRRGIGMVFQDGRLVPELPAVEDVMLPLLVDGIRRREARRRAMAALESVGLGELTVRRPTKMSGGQAQRVAIARALVHEPSVVLADEPTGALDRATGTAVMDLLVSSVRARGGALVVVTHDEQVAAAADRRVAMLDGVVSPAGAQGSASGAPRAASVR</sequence>
<accession>A0A1H1PL18</accession>
<dbReference type="EMBL" id="LT629776">
    <property type="protein sequence ID" value="SDS11777.1"/>
    <property type="molecule type" value="Genomic_DNA"/>
</dbReference>
<dbReference type="Proteomes" id="UP000185663">
    <property type="component" value="Chromosome I"/>
</dbReference>
<gene>
    <name evidence="4" type="ORF">SAMN04489860_0835</name>
</gene>
<dbReference type="GO" id="GO:0022857">
    <property type="term" value="F:transmembrane transporter activity"/>
    <property type="evidence" value="ECO:0007669"/>
    <property type="project" value="TreeGrafter"/>
</dbReference>
<dbReference type="OrthoDB" id="9802264at2"/>
<organism evidence="4 5">
    <name type="scientific">Paraoerskovia marina</name>
    <dbReference type="NCBI Taxonomy" id="545619"/>
    <lineage>
        <taxon>Bacteria</taxon>
        <taxon>Bacillati</taxon>
        <taxon>Actinomycetota</taxon>
        <taxon>Actinomycetes</taxon>
        <taxon>Micrococcales</taxon>
        <taxon>Cellulomonadaceae</taxon>
        <taxon>Paraoerskovia</taxon>
    </lineage>
</organism>
<dbReference type="InterPro" id="IPR027417">
    <property type="entry name" value="P-loop_NTPase"/>
</dbReference>
<evidence type="ECO:0000259" key="3">
    <source>
        <dbReference type="PROSITE" id="PS50893"/>
    </source>
</evidence>
<dbReference type="InterPro" id="IPR003593">
    <property type="entry name" value="AAA+_ATPase"/>
</dbReference>
<dbReference type="RefSeq" id="WP_083371699.1">
    <property type="nucleotide sequence ID" value="NZ_LT629776.1"/>
</dbReference>
<dbReference type="GO" id="GO:0005886">
    <property type="term" value="C:plasma membrane"/>
    <property type="evidence" value="ECO:0007669"/>
    <property type="project" value="TreeGrafter"/>
</dbReference>
<evidence type="ECO:0000256" key="2">
    <source>
        <dbReference type="ARBA" id="ARBA00022840"/>
    </source>
</evidence>
<dbReference type="GO" id="GO:0016887">
    <property type="term" value="F:ATP hydrolysis activity"/>
    <property type="evidence" value="ECO:0007669"/>
    <property type="project" value="InterPro"/>
</dbReference>
<dbReference type="PANTHER" id="PTHR24220:SF685">
    <property type="entry name" value="ABC TRANSPORTER RELATED"/>
    <property type="match status" value="1"/>
</dbReference>
<dbReference type="PROSITE" id="PS00211">
    <property type="entry name" value="ABC_TRANSPORTER_1"/>
    <property type="match status" value="1"/>
</dbReference>
<dbReference type="SUPFAM" id="SSF52540">
    <property type="entry name" value="P-loop containing nucleoside triphosphate hydrolases"/>
    <property type="match status" value="1"/>
</dbReference>
<dbReference type="PANTHER" id="PTHR24220">
    <property type="entry name" value="IMPORT ATP-BINDING PROTEIN"/>
    <property type="match status" value="1"/>
</dbReference>
<proteinExistence type="predicted"/>
<dbReference type="GO" id="GO:0005524">
    <property type="term" value="F:ATP binding"/>
    <property type="evidence" value="ECO:0007669"/>
    <property type="project" value="UniProtKB-KW"/>
</dbReference>
<keyword evidence="2 4" id="KW-0067">ATP-binding</keyword>
<evidence type="ECO:0000256" key="1">
    <source>
        <dbReference type="ARBA" id="ARBA00022741"/>
    </source>
</evidence>
<dbReference type="PROSITE" id="PS50893">
    <property type="entry name" value="ABC_TRANSPORTER_2"/>
    <property type="match status" value="1"/>
</dbReference>
<dbReference type="Gene3D" id="3.40.50.300">
    <property type="entry name" value="P-loop containing nucleotide triphosphate hydrolases"/>
    <property type="match status" value="1"/>
</dbReference>
<name>A0A1H1PL18_9CELL</name>
<dbReference type="InterPro" id="IPR015854">
    <property type="entry name" value="ABC_transpr_LolD-like"/>
</dbReference>
<dbReference type="AlphaFoldDB" id="A0A1H1PL18"/>
<keyword evidence="5" id="KW-1185">Reference proteome</keyword>
<reference evidence="4 5" key="1">
    <citation type="submission" date="2016-10" db="EMBL/GenBank/DDBJ databases">
        <authorList>
            <person name="de Groot N.N."/>
        </authorList>
    </citation>
    <scope>NUCLEOTIDE SEQUENCE [LARGE SCALE GENOMIC DNA]</scope>
    <source>
        <strain evidence="4 5">DSM 22126</strain>
    </source>
</reference>
<protein>
    <submittedName>
        <fullName evidence="4">Putative ABC transport system ATP-binding protein</fullName>
    </submittedName>
</protein>
<dbReference type="eggNOG" id="COG1136">
    <property type="taxonomic scope" value="Bacteria"/>
</dbReference>
<dbReference type="STRING" id="545619.SAMN04489860_0835"/>
<dbReference type="Pfam" id="PF00005">
    <property type="entry name" value="ABC_tran"/>
    <property type="match status" value="1"/>
</dbReference>